<dbReference type="PROSITE" id="PS50208">
    <property type="entry name" value="CASPASE_P20"/>
    <property type="match status" value="1"/>
</dbReference>
<evidence type="ECO:0000259" key="3">
    <source>
        <dbReference type="PROSITE" id="PS50208"/>
    </source>
</evidence>
<dbReference type="SUPFAM" id="SSF56436">
    <property type="entry name" value="C-type lectin-like"/>
    <property type="match status" value="1"/>
</dbReference>
<dbReference type="Pfam" id="PF00656">
    <property type="entry name" value="Peptidase_C14"/>
    <property type="match status" value="1"/>
</dbReference>
<evidence type="ECO:0000313" key="4">
    <source>
        <dbReference type="EMBL" id="MDQ7250789.1"/>
    </source>
</evidence>
<dbReference type="PANTHER" id="PTHR22576:SF37">
    <property type="entry name" value="MUCOSA-ASSOCIATED LYMPHOID TISSUE LYMPHOMA TRANSLOCATION PROTEIN 1"/>
    <property type="match status" value="1"/>
</dbReference>
<keyword evidence="2" id="KW-0732">Signal</keyword>
<comment type="caution">
    <text evidence="4">The sequence shown here is derived from an EMBL/GenBank/DDBJ whole genome shotgun (WGS) entry which is preliminary data.</text>
</comment>
<feature type="chain" id="PRO_5047100348" evidence="2">
    <location>
        <begin position="23"/>
        <end position="565"/>
    </location>
</feature>
<organism evidence="4 5">
    <name type="scientific">Dongia sedimenti</name>
    <dbReference type="NCBI Taxonomy" id="3064282"/>
    <lineage>
        <taxon>Bacteria</taxon>
        <taxon>Pseudomonadati</taxon>
        <taxon>Pseudomonadota</taxon>
        <taxon>Alphaproteobacteria</taxon>
        <taxon>Rhodospirillales</taxon>
        <taxon>Dongiaceae</taxon>
        <taxon>Dongia</taxon>
    </lineage>
</organism>
<dbReference type="PANTHER" id="PTHR22576">
    <property type="entry name" value="MUCOSA ASSOCIATED LYMPHOID TISSUE LYMPHOMA TRANSLOCATION PROTEIN 1/PARACASPASE"/>
    <property type="match status" value="1"/>
</dbReference>
<reference evidence="5" key="1">
    <citation type="submission" date="2023-08" db="EMBL/GenBank/DDBJ databases">
        <title>Rhodospirillaceae gen. nov., a novel taxon isolated from the Yangtze River Yuezi River estuary sludge.</title>
        <authorList>
            <person name="Ruan L."/>
        </authorList>
    </citation>
    <scope>NUCLEOTIDE SEQUENCE [LARGE SCALE GENOMIC DNA]</scope>
    <source>
        <strain evidence="5">R-7</strain>
    </source>
</reference>
<dbReference type="RefSeq" id="WP_379960488.1">
    <property type="nucleotide sequence ID" value="NZ_JAUYVI010000007.1"/>
</dbReference>
<feature type="domain" description="Caspase family p20" evidence="3">
    <location>
        <begin position="23"/>
        <end position="157"/>
    </location>
</feature>
<dbReference type="InterPro" id="IPR011600">
    <property type="entry name" value="Pept_C14_caspase"/>
</dbReference>
<evidence type="ECO:0000313" key="5">
    <source>
        <dbReference type="Proteomes" id="UP001230156"/>
    </source>
</evidence>
<dbReference type="InterPro" id="IPR029030">
    <property type="entry name" value="Caspase-like_dom_sf"/>
</dbReference>
<dbReference type="InterPro" id="IPR042095">
    <property type="entry name" value="SUMF_sf"/>
</dbReference>
<name>A0ABU0YSU9_9PROT</name>
<accession>A0ABU0YSU9</accession>
<evidence type="ECO:0000256" key="1">
    <source>
        <dbReference type="SAM" id="MobiDB-lite"/>
    </source>
</evidence>
<protein>
    <submittedName>
        <fullName evidence="4">SUMF1/EgtB/PvdO family nonheme iron enzyme</fullName>
    </submittedName>
</protein>
<feature type="signal peptide" evidence="2">
    <location>
        <begin position="1"/>
        <end position="22"/>
    </location>
</feature>
<dbReference type="InterPro" id="IPR001309">
    <property type="entry name" value="Pept_C14_p20"/>
</dbReference>
<feature type="region of interest" description="Disordered" evidence="1">
    <location>
        <begin position="248"/>
        <end position="291"/>
    </location>
</feature>
<sequence>MRLWGVLSLLFCLLAWGHPAAAEPRYALVIGNGNYGSSFSKLPNPPNDARLVSKALKSAGFEVMTVLDADQKQMKRAFSDFGNKLSAAGADAVGLFYYAGHGVQVDGANYLIPTGASIETAADVDMEAVNADWVLQQMEFAGNRMNIIILDACRNNPLPAGKRSADKGLARMDAPKGSFLAYSTAPGATAVDGKGTNSPYSAALAKAIENDRVPLEQLFRQVRVDVMAATGEDQVPWDASSLTGEFYFKRPDGSAPAQQTAAAPAPATQPAAQGGSTSRTPEPAMAPGKAFRDCPDCPELVSIPAGSFTMGSPANDEAGRAAEKPQLKVTIAKPFALMATEVTRDQFAAFIKDTQRAPEKGCYLPDGGDGKYDDNADFLHPGIKQEGNHPVVCVSWSDAHDYAEWLSGKTGKHYRLPTEAERDYAARGAKKTTWIWGEDSASVNGCKIANVFDKAGKAKYPINDDLLPCSDSFAETGPVDAFPANGFGLKGMIGNVWEWVEDCSHETYQGAPTDGSAWEEDSCAKRVLRGSSYIDNVWDSRFASRDMMAAGDRNTNVGFRLARDL</sequence>
<dbReference type="Proteomes" id="UP001230156">
    <property type="component" value="Unassembled WGS sequence"/>
</dbReference>
<feature type="compositionally biased region" description="Low complexity" evidence="1">
    <location>
        <begin position="255"/>
        <end position="273"/>
    </location>
</feature>
<dbReference type="EMBL" id="JAUYVI010000007">
    <property type="protein sequence ID" value="MDQ7250789.1"/>
    <property type="molecule type" value="Genomic_DNA"/>
</dbReference>
<evidence type="ECO:0000256" key="2">
    <source>
        <dbReference type="SAM" id="SignalP"/>
    </source>
</evidence>
<dbReference type="Gene3D" id="3.40.50.1460">
    <property type="match status" value="1"/>
</dbReference>
<proteinExistence type="predicted"/>
<dbReference type="InterPro" id="IPR052039">
    <property type="entry name" value="Caspase-related_regulators"/>
</dbReference>
<dbReference type="InterPro" id="IPR005532">
    <property type="entry name" value="SUMF_dom"/>
</dbReference>
<dbReference type="Gene3D" id="3.90.1580.10">
    <property type="entry name" value="paralog of FGE (formylglycine-generating enzyme)"/>
    <property type="match status" value="1"/>
</dbReference>
<gene>
    <name evidence="4" type="ORF">Q8A70_24080</name>
</gene>
<dbReference type="InterPro" id="IPR016187">
    <property type="entry name" value="CTDL_fold"/>
</dbReference>
<dbReference type="Pfam" id="PF03781">
    <property type="entry name" value="FGE-sulfatase"/>
    <property type="match status" value="1"/>
</dbReference>
<keyword evidence="5" id="KW-1185">Reference proteome</keyword>
<dbReference type="SUPFAM" id="SSF52129">
    <property type="entry name" value="Caspase-like"/>
    <property type="match status" value="1"/>
</dbReference>